<evidence type="ECO:0000313" key="1">
    <source>
        <dbReference type="EMBL" id="VAW28765.1"/>
    </source>
</evidence>
<dbReference type="Pfam" id="PF14060">
    <property type="entry name" value="DUF4252"/>
    <property type="match status" value="1"/>
</dbReference>
<sequence>MKKFNIIIILFAMALLPQMTIAQTAIDHLYEKYSGKPGFTSINISPAMFQLFSGVNASDSSPQAQKALDAMKQLKGLKMLVYEPEDSTKVQAFYNEIKRTVPMNKYTELMSVNGEDGKINFLASQDKNGKIRELLMIIHGGDETMIMSLTGLIDMQTIAEISKSMNMKGMNDLQKLGEGKGKDKK</sequence>
<proteinExistence type="predicted"/>
<accession>A0A3B0UCT7</accession>
<name>A0A3B0UCT7_9ZZZZ</name>
<dbReference type="EMBL" id="UOET01000285">
    <property type="protein sequence ID" value="VAW28765.1"/>
    <property type="molecule type" value="Genomic_DNA"/>
</dbReference>
<evidence type="ECO:0008006" key="2">
    <source>
        <dbReference type="Google" id="ProtNLM"/>
    </source>
</evidence>
<reference evidence="1" key="1">
    <citation type="submission" date="2018-06" db="EMBL/GenBank/DDBJ databases">
        <authorList>
            <person name="Zhirakovskaya E."/>
        </authorList>
    </citation>
    <scope>NUCLEOTIDE SEQUENCE</scope>
</reference>
<dbReference type="AlphaFoldDB" id="A0A3B0UCT7"/>
<organism evidence="1">
    <name type="scientific">hydrothermal vent metagenome</name>
    <dbReference type="NCBI Taxonomy" id="652676"/>
    <lineage>
        <taxon>unclassified sequences</taxon>
        <taxon>metagenomes</taxon>
        <taxon>ecological metagenomes</taxon>
    </lineage>
</organism>
<gene>
    <name evidence="1" type="ORF">MNBD_BACTEROID07-890</name>
</gene>
<dbReference type="InterPro" id="IPR025348">
    <property type="entry name" value="DUF4252"/>
</dbReference>
<protein>
    <recommendedName>
        <fullName evidence="2">DUF4252 domain-containing protein</fullName>
    </recommendedName>
</protein>